<protein>
    <submittedName>
        <fullName evidence="2">DNA-directed DNA polymerase</fullName>
        <ecNumber evidence="2">2.7.7.7</ecNumber>
    </submittedName>
</protein>
<proteinExistence type="predicted"/>
<dbReference type="GO" id="GO:0003887">
    <property type="term" value="F:DNA-directed DNA polymerase activity"/>
    <property type="evidence" value="ECO:0007669"/>
    <property type="project" value="UniProtKB-KW"/>
</dbReference>
<dbReference type="EMBL" id="CP119881">
    <property type="protein sequence ID" value="WFD36498.1"/>
    <property type="molecule type" value="Genomic_DNA"/>
</dbReference>
<feature type="compositionally biased region" description="Low complexity" evidence="1">
    <location>
        <begin position="143"/>
        <end position="174"/>
    </location>
</feature>
<dbReference type="SUPFAM" id="SSF47113">
    <property type="entry name" value="Histone-fold"/>
    <property type="match status" value="1"/>
</dbReference>
<accession>A0AAF0ET19</accession>
<keyword evidence="2" id="KW-0239">DNA-directed DNA polymerase</keyword>
<name>A0AAF0ET19_9BASI</name>
<feature type="region of interest" description="Disordered" evidence="1">
    <location>
        <begin position="76"/>
        <end position="196"/>
    </location>
</feature>
<feature type="compositionally biased region" description="Basic and acidic residues" evidence="1">
    <location>
        <begin position="179"/>
        <end position="196"/>
    </location>
</feature>
<sequence>MATELFVKHLVEESCVNARMNKRKIARYDDMVRAVQQNAHLDFLRDVIPAMVPLSSALQMRENHEENPELIRLMANDPDAETNEAKLPEAAKPRVIRKAPAKTPSKAPSKTPSKARAEKTVEPEEAPAKEDLAAARAARRLSRSANAEANARASPSEQNAQANANANAGANADADNTEEPAREPDSGSAVEHEGDN</sequence>
<evidence type="ECO:0000256" key="1">
    <source>
        <dbReference type="SAM" id="MobiDB-lite"/>
    </source>
</evidence>
<dbReference type="InterPro" id="IPR009072">
    <property type="entry name" value="Histone-fold"/>
</dbReference>
<dbReference type="GO" id="GO:0046982">
    <property type="term" value="F:protein heterodimerization activity"/>
    <property type="evidence" value="ECO:0007669"/>
    <property type="project" value="InterPro"/>
</dbReference>
<dbReference type="Proteomes" id="UP001219933">
    <property type="component" value="Chromosome 5"/>
</dbReference>
<keyword evidence="2" id="KW-0548">Nucleotidyltransferase</keyword>
<keyword evidence="3" id="KW-1185">Reference proteome</keyword>
<evidence type="ECO:0000313" key="2">
    <source>
        <dbReference type="EMBL" id="WFD36498.1"/>
    </source>
</evidence>
<reference evidence="2" key="1">
    <citation type="submission" date="2023-03" db="EMBL/GenBank/DDBJ databases">
        <title>Mating type loci evolution in Malassezia.</title>
        <authorList>
            <person name="Coelho M.A."/>
        </authorList>
    </citation>
    <scope>NUCLEOTIDE SEQUENCE</scope>
    <source>
        <strain evidence="2">CBS 11721</strain>
    </source>
</reference>
<dbReference type="AlphaFoldDB" id="A0AAF0ET19"/>
<keyword evidence="2" id="KW-0808">Transferase</keyword>
<organism evidence="2 3">
    <name type="scientific">Malassezia cuniculi</name>
    <dbReference type="NCBI Taxonomy" id="948313"/>
    <lineage>
        <taxon>Eukaryota</taxon>
        <taxon>Fungi</taxon>
        <taxon>Dikarya</taxon>
        <taxon>Basidiomycota</taxon>
        <taxon>Ustilaginomycotina</taxon>
        <taxon>Malasseziomycetes</taxon>
        <taxon>Malasseziales</taxon>
        <taxon>Malasseziaceae</taxon>
        <taxon>Malassezia</taxon>
    </lineage>
</organism>
<feature type="compositionally biased region" description="Basic and acidic residues" evidence="1">
    <location>
        <begin position="83"/>
        <end position="92"/>
    </location>
</feature>
<gene>
    <name evidence="2" type="ORF">MCUN1_003378</name>
</gene>
<dbReference type="EC" id="2.7.7.7" evidence="2"/>
<evidence type="ECO:0000313" key="3">
    <source>
        <dbReference type="Proteomes" id="UP001219933"/>
    </source>
</evidence>
<dbReference type="Gene3D" id="1.10.20.10">
    <property type="entry name" value="Histone, subunit A"/>
    <property type="match status" value="1"/>
</dbReference>
<feature type="compositionally biased region" description="Basic and acidic residues" evidence="1">
    <location>
        <begin position="115"/>
        <end position="133"/>
    </location>
</feature>